<gene>
    <name evidence="1" type="ORF">E4191_09455</name>
</gene>
<dbReference type="PANTHER" id="PTHR13061:SF29">
    <property type="entry name" value="GAMMA CARBONIC ANHYDRASE-LIKE 1, MITOCHONDRIAL-RELATED"/>
    <property type="match status" value="1"/>
</dbReference>
<reference evidence="2" key="1">
    <citation type="submission" date="2019-03" db="EMBL/GenBank/DDBJ databases">
        <authorList>
            <person name="Li J."/>
        </authorList>
    </citation>
    <scope>NUCLEOTIDE SEQUENCE [LARGE SCALE GENOMIC DNA]</scope>
    <source>
        <strain evidence="2">2251</strain>
    </source>
</reference>
<dbReference type="InterPro" id="IPR001451">
    <property type="entry name" value="Hexapep"/>
</dbReference>
<dbReference type="PANTHER" id="PTHR13061">
    <property type="entry name" value="DYNACTIN SUBUNIT P25"/>
    <property type="match status" value="1"/>
</dbReference>
<name>A0A4P7HNV9_9RHOB</name>
<dbReference type="InterPro" id="IPR011004">
    <property type="entry name" value="Trimer_LpxA-like_sf"/>
</dbReference>
<organism evidence="1 2">
    <name type="scientific">Paracoccus liaowanqingii</name>
    <dbReference type="NCBI Taxonomy" id="2560053"/>
    <lineage>
        <taxon>Bacteria</taxon>
        <taxon>Pseudomonadati</taxon>
        <taxon>Pseudomonadota</taxon>
        <taxon>Alphaproteobacteria</taxon>
        <taxon>Rhodobacterales</taxon>
        <taxon>Paracoccaceae</taxon>
        <taxon>Paracoccus</taxon>
    </lineage>
</organism>
<proteinExistence type="predicted"/>
<protein>
    <submittedName>
        <fullName evidence="1">Gamma carbonic anhydrase family protein</fullName>
    </submittedName>
</protein>
<evidence type="ECO:0000313" key="1">
    <source>
        <dbReference type="EMBL" id="QBX34911.1"/>
    </source>
</evidence>
<sequence length="176" mass="18466">MSLYALDDHRPELAPDGSCWIAPGAHVIGRVRLGADVGIWFGAVLRGDNELLDIGAGTNVQDQVMIHSDAGFPVTIGRGVTIGHRAIVHGCTIGENSLIGMGAIVLNGARIGRDCLIGAGALIPEGREIPDGSLVMGTPGKVVRALDQATIDKLRRSAAGYVANRQRFQDRLTPIG</sequence>
<dbReference type="Proteomes" id="UP000296374">
    <property type="component" value="Chromosome"/>
</dbReference>
<dbReference type="EMBL" id="CP038439">
    <property type="protein sequence ID" value="QBX34911.1"/>
    <property type="molecule type" value="Genomic_DNA"/>
</dbReference>
<accession>A0A4P7HNV9</accession>
<dbReference type="RefSeq" id="WP_135313198.1">
    <property type="nucleotide sequence ID" value="NZ_CP038439.1"/>
</dbReference>
<dbReference type="InterPro" id="IPR050484">
    <property type="entry name" value="Transf_Hexapept/Carb_Anhydrase"/>
</dbReference>
<dbReference type="CDD" id="cd04645">
    <property type="entry name" value="LbH_gamma_CA_like"/>
    <property type="match status" value="1"/>
</dbReference>
<dbReference type="KEGG" id="plia:E4191_09455"/>
<dbReference type="AlphaFoldDB" id="A0A4P7HNV9"/>
<dbReference type="InterPro" id="IPR047324">
    <property type="entry name" value="LbH_gamma_CA-like"/>
</dbReference>
<dbReference type="SUPFAM" id="SSF51161">
    <property type="entry name" value="Trimeric LpxA-like enzymes"/>
    <property type="match status" value="1"/>
</dbReference>
<evidence type="ECO:0000313" key="2">
    <source>
        <dbReference type="Proteomes" id="UP000296374"/>
    </source>
</evidence>
<dbReference type="Gene3D" id="2.160.10.10">
    <property type="entry name" value="Hexapeptide repeat proteins"/>
    <property type="match status" value="1"/>
</dbReference>
<dbReference type="Pfam" id="PF00132">
    <property type="entry name" value="Hexapep"/>
    <property type="match status" value="1"/>
</dbReference>